<feature type="transmembrane region" description="Helical" evidence="1">
    <location>
        <begin position="109"/>
        <end position="126"/>
    </location>
</feature>
<feature type="transmembrane region" description="Helical" evidence="1">
    <location>
        <begin position="79"/>
        <end position="97"/>
    </location>
</feature>
<keyword evidence="1" id="KW-0812">Transmembrane</keyword>
<reference evidence="2 3" key="1">
    <citation type="submission" date="2014-03" db="EMBL/GenBank/DDBJ databases">
        <title>Genome sequence of Clostridium litorale W6, DSM 5388.</title>
        <authorList>
            <person name="Poehlein A."/>
            <person name="Jagirdar A."/>
            <person name="Khonsari B."/>
            <person name="Chibani C.M."/>
            <person name="Gutierrez Gutierrez D.A."/>
            <person name="Davydova E."/>
            <person name="Alghaithi H.S."/>
            <person name="Nair K.P."/>
            <person name="Dhamotharan K."/>
            <person name="Chandran L."/>
            <person name="G W."/>
            <person name="Daniel R."/>
        </authorList>
    </citation>
    <scope>NUCLEOTIDE SEQUENCE [LARGE SCALE GENOMIC DNA]</scope>
    <source>
        <strain evidence="2 3">W6</strain>
    </source>
</reference>
<accession>A0A069RHT8</accession>
<keyword evidence="1" id="KW-0472">Membrane</keyword>
<sequence length="134" mass="15423">MLSRYDVLRLLGWVNVSLLTIQIAMYAIRRLNRYFFKNKSETLKKAAKLLKKVHPYSGRLLLITGIVHGYAMAGGIRLHSGYIAWTFILMTAFWGWAGPRYNIKNWLKFHRALAIILVAAAAFHVLKMKAGLFR</sequence>
<dbReference type="AlphaFoldDB" id="A0A069RHT8"/>
<comment type="caution">
    <text evidence="2">The sequence shown here is derived from an EMBL/GenBank/DDBJ whole genome shotgun (WGS) entry which is preliminary data.</text>
</comment>
<evidence type="ECO:0000313" key="2">
    <source>
        <dbReference type="EMBL" id="KDR96579.1"/>
    </source>
</evidence>
<organism evidence="2 3">
    <name type="scientific">Peptoclostridium litorale DSM 5388</name>
    <dbReference type="NCBI Taxonomy" id="1121324"/>
    <lineage>
        <taxon>Bacteria</taxon>
        <taxon>Bacillati</taxon>
        <taxon>Bacillota</taxon>
        <taxon>Clostridia</taxon>
        <taxon>Peptostreptococcales</taxon>
        <taxon>Peptoclostridiaceae</taxon>
        <taxon>Peptoclostridium</taxon>
    </lineage>
</organism>
<dbReference type="Proteomes" id="UP000027946">
    <property type="component" value="Unassembled WGS sequence"/>
</dbReference>
<gene>
    <name evidence="2" type="ORF">CLIT_2c01850</name>
</gene>
<protein>
    <submittedName>
        <fullName evidence="2">Uncharacterized protein</fullName>
    </submittedName>
</protein>
<feature type="transmembrane region" description="Helical" evidence="1">
    <location>
        <begin position="12"/>
        <end position="32"/>
    </location>
</feature>
<dbReference type="RefSeq" id="WP_038261073.1">
    <property type="nucleotide sequence ID" value="NZ_FSRH01000001.1"/>
</dbReference>
<proteinExistence type="predicted"/>
<dbReference type="EMBL" id="JJMM01000002">
    <property type="protein sequence ID" value="KDR96579.1"/>
    <property type="molecule type" value="Genomic_DNA"/>
</dbReference>
<name>A0A069RHT8_PEPLI</name>
<dbReference type="STRING" id="1121324.CLIT_2c01850"/>
<keyword evidence="3" id="KW-1185">Reference proteome</keyword>
<keyword evidence="1" id="KW-1133">Transmembrane helix</keyword>
<evidence type="ECO:0000256" key="1">
    <source>
        <dbReference type="SAM" id="Phobius"/>
    </source>
</evidence>
<dbReference type="eggNOG" id="ENOG5033HB3">
    <property type="taxonomic scope" value="Bacteria"/>
</dbReference>
<evidence type="ECO:0000313" key="3">
    <source>
        <dbReference type="Proteomes" id="UP000027946"/>
    </source>
</evidence>